<dbReference type="HAMAP" id="MF_01077">
    <property type="entry name" value="RimP"/>
    <property type="match status" value="1"/>
</dbReference>
<dbReference type="EMBL" id="VORB01000001">
    <property type="protein sequence ID" value="TXC85080.1"/>
    <property type="molecule type" value="Genomic_DNA"/>
</dbReference>
<keyword evidence="2 3" id="KW-0690">Ribosome biogenesis</keyword>
<evidence type="ECO:0000259" key="4">
    <source>
        <dbReference type="Pfam" id="PF02576"/>
    </source>
</evidence>
<feature type="domain" description="Ribosome maturation factor RimP C-terminal" evidence="5">
    <location>
        <begin position="80"/>
        <end position="150"/>
    </location>
</feature>
<feature type="domain" description="Ribosome maturation factor RimP N-terminal" evidence="4">
    <location>
        <begin position="11"/>
        <end position="76"/>
    </location>
</feature>
<comment type="subcellular location">
    <subcellularLocation>
        <location evidence="3">Cytoplasm</location>
    </subcellularLocation>
</comment>
<dbReference type="AlphaFoldDB" id="A0A5C6VJJ0"/>
<dbReference type="OrthoDB" id="9789702at2"/>
<dbReference type="InterPro" id="IPR028998">
    <property type="entry name" value="RimP_C"/>
</dbReference>
<dbReference type="PANTHER" id="PTHR33867:SF1">
    <property type="entry name" value="RIBOSOME MATURATION FACTOR RIMP"/>
    <property type="match status" value="1"/>
</dbReference>
<evidence type="ECO:0000313" key="7">
    <source>
        <dbReference type="Proteomes" id="UP000321168"/>
    </source>
</evidence>
<gene>
    <name evidence="3 6" type="primary">rimP</name>
    <name evidence="6" type="ORF">FRX97_00210</name>
</gene>
<proteinExistence type="inferred from homology"/>
<dbReference type="InterPro" id="IPR003728">
    <property type="entry name" value="Ribosome_maturation_RimP"/>
</dbReference>
<evidence type="ECO:0000256" key="2">
    <source>
        <dbReference type="ARBA" id="ARBA00022517"/>
    </source>
</evidence>
<sequence>MISLEAIKKVIQPTLEEYNLYLVDMHAGNGNNFKIEVDSLEGFKIEHCVKINRAVEAVFDRDVEDYALEVTSPGLDQPFKVPQQYHKNIGREVELVLSNGEKRVGTLKEVSETGITIEKTERKKIEGTKKKEWVTTTSVFEFKEIGKAFVKLSF</sequence>
<dbReference type="PANTHER" id="PTHR33867">
    <property type="entry name" value="RIBOSOME MATURATION FACTOR RIMP"/>
    <property type="match status" value="1"/>
</dbReference>
<reference evidence="6 7" key="1">
    <citation type="submission" date="2019-08" db="EMBL/GenBank/DDBJ databases">
        <title>Genome of Luteibaculum oceani JCM 18817.</title>
        <authorList>
            <person name="Bowman J.P."/>
        </authorList>
    </citation>
    <scope>NUCLEOTIDE SEQUENCE [LARGE SCALE GENOMIC DNA]</scope>
    <source>
        <strain evidence="6 7">JCM 18817</strain>
    </source>
</reference>
<organism evidence="6 7">
    <name type="scientific">Luteibaculum oceani</name>
    <dbReference type="NCBI Taxonomy" id="1294296"/>
    <lineage>
        <taxon>Bacteria</taxon>
        <taxon>Pseudomonadati</taxon>
        <taxon>Bacteroidota</taxon>
        <taxon>Flavobacteriia</taxon>
        <taxon>Flavobacteriales</taxon>
        <taxon>Luteibaculaceae</taxon>
        <taxon>Luteibaculum</taxon>
    </lineage>
</organism>
<comment type="function">
    <text evidence="3">Required for maturation of 30S ribosomal subunits.</text>
</comment>
<evidence type="ECO:0000259" key="5">
    <source>
        <dbReference type="Pfam" id="PF17384"/>
    </source>
</evidence>
<dbReference type="RefSeq" id="WP_147012164.1">
    <property type="nucleotide sequence ID" value="NZ_VORB01000001.1"/>
</dbReference>
<dbReference type="GO" id="GO:0006412">
    <property type="term" value="P:translation"/>
    <property type="evidence" value="ECO:0007669"/>
    <property type="project" value="TreeGrafter"/>
</dbReference>
<dbReference type="GO" id="GO:0005829">
    <property type="term" value="C:cytosol"/>
    <property type="evidence" value="ECO:0007669"/>
    <property type="project" value="TreeGrafter"/>
</dbReference>
<evidence type="ECO:0000256" key="3">
    <source>
        <dbReference type="HAMAP-Rule" id="MF_01077"/>
    </source>
</evidence>
<keyword evidence="1 3" id="KW-0963">Cytoplasm</keyword>
<name>A0A5C6VJJ0_9FLAO</name>
<keyword evidence="7" id="KW-1185">Reference proteome</keyword>
<accession>A0A5C6VJJ0</accession>
<dbReference type="InterPro" id="IPR028989">
    <property type="entry name" value="RimP_N"/>
</dbReference>
<dbReference type="InterPro" id="IPR035956">
    <property type="entry name" value="RimP_N_sf"/>
</dbReference>
<protein>
    <recommendedName>
        <fullName evidence="3">Ribosome maturation factor RimP</fullName>
    </recommendedName>
</protein>
<evidence type="ECO:0000313" key="6">
    <source>
        <dbReference type="EMBL" id="TXC85080.1"/>
    </source>
</evidence>
<dbReference type="SUPFAM" id="SSF75420">
    <property type="entry name" value="YhbC-like, N-terminal domain"/>
    <property type="match status" value="1"/>
</dbReference>
<comment type="similarity">
    <text evidence="3">Belongs to the RimP family.</text>
</comment>
<dbReference type="NCBIfam" id="NF002531">
    <property type="entry name" value="PRK02001.1"/>
    <property type="match status" value="1"/>
</dbReference>
<dbReference type="Pfam" id="PF02576">
    <property type="entry name" value="RimP_N"/>
    <property type="match status" value="1"/>
</dbReference>
<dbReference type="Gene3D" id="3.30.300.70">
    <property type="entry name" value="RimP-like superfamily, N-terminal"/>
    <property type="match status" value="1"/>
</dbReference>
<comment type="caution">
    <text evidence="6">The sequence shown here is derived from an EMBL/GenBank/DDBJ whole genome shotgun (WGS) entry which is preliminary data.</text>
</comment>
<evidence type="ECO:0000256" key="1">
    <source>
        <dbReference type="ARBA" id="ARBA00022490"/>
    </source>
</evidence>
<dbReference type="Proteomes" id="UP000321168">
    <property type="component" value="Unassembled WGS sequence"/>
</dbReference>
<dbReference type="GO" id="GO:0000028">
    <property type="term" value="P:ribosomal small subunit assembly"/>
    <property type="evidence" value="ECO:0007669"/>
    <property type="project" value="TreeGrafter"/>
</dbReference>
<dbReference type="Pfam" id="PF17384">
    <property type="entry name" value="DUF150_C"/>
    <property type="match status" value="1"/>
</dbReference>